<evidence type="ECO:0000313" key="4">
    <source>
        <dbReference type="Proteomes" id="UP000198341"/>
    </source>
</evidence>
<feature type="transmembrane region" description="Helical" evidence="2">
    <location>
        <begin position="6"/>
        <end position="32"/>
    </location>
</feature>
<gene>
    <name evidence="3" type="ORF">Bathy04g02940</name>
</gene>
<accession>K8F3U7</accession>
<dbReference type="KEGG" id="bpg:Bathy04g02940"/>
<dbReference type="RefSeq" id="XP_007513693.1">
    <property type="nucleotide sequence ID" value="XM_007513631.1"/>
</dbReference>
<dbReference type="GeneID" id="19016320"/>
<sequence length="1621" mass="177969">MEIVYFWMISIFAAHFCSLHFMSTSLLTRFLSPSLSLLGRYRKRNNSGTWETSVVHNYRNFVRHCGVAFARSKLDARVVSEASKTVVDTCEIRSISHRENTLADVLVSENGVSLTNITEIGKRRVIVYPDGATSTVESRWDGDVWVEADELNLLETRRWLEKGFLIIARTISTESGEQVTSTSYFEPWSNAKRRSKRRSGMKRRLDSMVELARANSRGDLASMFNNEDDNYGNEDPRGGNRMLPSTSEDGESMTSMGSERTREEEEDIDSSLDSRIGYRNKNGRGGNNYYSDDSTVSDQDTFDATEEFDNASSQQQTHTGTEKSGSTSYSQYIFGFFQMPDFSSFGLSLPTFDELFGNKSKPNHTGTNGMHAGDNINSFDTSFNSAKNSDYIETARAFNLPYTAECLGSFDCTLSSAQGVLRVFREPFCACFDGGEGKRWFAHAGDFQALQINGDHEILVKWVTAQSLAQQNSLKKKNKRKKDSGTRATAVRFQNFGEFRDQAFDCIVAMLESAPGLEANEDQYMDTEDNESLHGMRPEYERGAIAALQVGYYPERFVFVEIESLLLDERMRDRVGKRSKPVINISVGQHASSAKTTRLGYDVDSILKGGDSNASDSGAQKFEVEKFFAFPASDVDCNAGRIAVVITVPVLKTQDPAHGEENEDLGRTSTTTYATLALGEASIPLAILETSSRAAVPFTANLSAVKNIEATLQDVNPKPATKNGAKGVGSIRCRAWLGTRSEAIEVGAPNIRPETLKRGKSKDFASSKATKNLHMALHNVEDDDADSSDDEKAAVLFGEGPLRKDVSNRPIVRVAPRTCKVFVRISSVRGIPEAEAGKNSNGVVLRCSLLNDSRDLGIFKAKKAGQPATRFFLGDGNMKEAEDSDVVCFEVEEPIVNAIVKIDVYSNKEGAKNVKIGRFCIDCSGMPKTVCKDSRSSFFKINQRTGVPLSLGNGKFKLLRSPKKAKVKASVNVDANGEFTFAGKSKLKPLSTLSGFTATESADRSGTTVTSATGNVAARSDGASMSNTSFTNGRSIEPNDVEYLGEVKVATRIVRSIDPLATPIVGSTRVRILKMRHVPSGSAPGIAIRHDLSWAWLPNASARSPAGWKREFDVAVRDVTKPIHIGVFDRARADERIGVCTIYPSSLPSFGRDIVATVPLRSEDDSEVTGEITVKASFRKAKSNGLFCRTFSTNGSDANDPDAIPASSSFGGFEDAAMSVGYYARGKQLARQLLFGINDMDDDILVRDPSVAFAHLSGKFGGGLNTRHHREEREKREAQRLALIAGINKLPTNIVDTLMFEKMPPTASLSSSALASANSSFAAAAGELGRRGAKIGEFATVPPRDPAASSSSDVDDLNEEEEALGIDAIRAKAAVIRISIALQPFAYALKRLERAVRWRDYASSASLHLALLFFCFFPNYIVAFMCLGFVVHCSSNNDGTSACLFGAEKSRNNEILRSDSASEFTNFPPGSKFDAPIGWFSTVVRGTEFENEGLLKGPKQLNDALFDRTMQVIFWVQCQLSYFADFMETLRKETLRWEDGNYRNCVAALAFAATVGAITVFIPFGFIVSSLAFYALRPSRLSVPKYSIVKLRLNNNVMTSSAEEEEEEEPEASIIHRREEA</sequence>
<dbReference type="Proteomes" id="UP000198341">
    <property type="component" value="Chromosome 4"/>
</dbReference>
<feature type="transmembrane region" description="Helical" evidence="2">
    <location>
        <begin position="1407"/>
        <end position="1431"/>
    </location>
</feature>
<reference evidence="3 4" key="1">
    <citation type="submission" date="2011-10" db="EMBL/GenBank/DDBJ databases">
        <authorList>
            <person name="Genoscope - CEA"/>
        </authorList>
    </citation>
    <scope>NUCLEOTIDE SEQUENCE [LARGE SCALE GENOMIC DNA]</scope>
    <source>
        <strain evidence="3 4">RCC 1105</strain>
    </source>
</reference>
<feature type="transmembrane region" description="Helical" evidence="2">
    <location>
        <begin position="1546"/>
        <end position="1576"/>
    </location>
</feature>
<feature type="region of interest" description="Disordered" evidence="1">
    <location>
        <begin position="220"/>
        <end position="298"/>
    </location>
</feature>
<feature type="compositionally biased region" description="Acidic residues" evidence="1">
    <location>
        <begin position="1602"/>
        <end position="1611"/>
    </location>
</feature>
<feature type="compositionally biased region" description="Polar residues" evidence="1">
    <location>
        <begin position="243"/>
        <end position="258"/>
    </location>
</feature>
<evidence type="ECO:0000256" key="1">
    <source>
        <dbReference type="SAM" id="MobiDB-lite"/>
    </source>
</evidence>
<evidence type="ECO:0000256" key="2">
    <source>
        <dbReference type="SAM" id="Phobius"/>
    </source>
</evidence>
<dbReference type="STRING" id="41875.K8F3U7"/>
<organism evidence="3 4">
    <name type="scientific">Bathycoccus prasinos</name>
    <dbReference type="NCBI Taxonomy" id="41875"/>
    <lineage>
        <taxon>Eukaryota</taxon>
        <taxon>Viridiplantae</taxon>
        <taxon>Chlorophyta</taxon>
        <taxon>Mamiellophyceae</taxon>
        <taxon>Mamiellales</taxon>
        <taxon>Bathycoccaceae</taxon>
        <taxon>Bathycoccus</taxon>
    </lineage>
</organism>
<keyword evidence="2" id="KW-0812">Transmembrane</keyword>
<keyword evidence="2" id="KW-0472">Membrane</keyword>
<feature type="region of interest" description="Disordered" evidence="1">
    <location>
        <begin position="1599"/>
        <end position="1621"/>
    </location>
</feature>
<name>K8F3U7_9CHLO</name>
<proteinExistence type="predicted"/>
<keyword evidence="4" id="KW-1185">Reference proteome</keyword>
<dbReference type="EMBL" id="FO082275">
    <property type="protein sequence ID" value="CCO16218.1"/>
    <property type="molecule type" value="Genomic_DNA"/>
</dbReference>
<evidence type="ECO:0008006" key="5">
    <source>
        <dbReference type="Google" id="ProtNLM"/>
    </source>
</evidence>
<evidence type="ECO:0000313" key="3">
    <source>
        <dbReference type="EMBL" id="CCO16218.1"/>
    </source>
</evidence>
<protein>
    <recommendedName>
        <fullName evidence="5">C2 domain-containing protein</fullName>
    </recommendedName>
</protein>
<keyword evidence="2" id="KW-1133">Transmembrane helix</keyword>
<feature type="compositionally biased region" description="Low complexity" evidence="1">
    <location>
        <begin position="271"/>
        <end position="280"/>
    </location>
</feature>